<dbReference type="EMBL" id="AZIL01001181">
    <property type="protein sequence ID" value="EWM24581.1"/>
    <property type="molecule type" value="Genomic_DNA"/>
</dbReference>
<evidence type="ECO:0000313" key="3">
    <source>
        <dbReference type="EMBL" id="EWM24581.1"/>
    </source>
</evidence>
<keyword evidence="2" id="KW-0812">Transmembrane</keyword>
<comment type="caution">
    <text evidence="3">The sequence shown here is derived from an EMBL/GenBank/DDBJ whole genome shotgun (WGS) entry which is preliminary data.</text>
</comment>
<protein>
    <submittedName>
        <fullName evidence="3">Uncharacterized protein</fullName>
    </submittedName>
</protein>
<evidence type="ECO:0000256" key="1">
    <source>
        <dbReference type="SAM" id="MobiDB-lite"/>
    </source>
</evidence>
<name>W7TVE5_9STRA</name>
<evidence type="ECO:0000256" key="2">
    <source>
        <dbReference type="SAM" id="Phobius"/>
    </source>
</evidence>
<gene>
    <name evidence="3" type="ORF">Naga_100062g24</name>
</gene>
<keyword evidence="4" id="KW-1185">Reference proteome</keyword>
<accession>W7TVE5</accession>
<keyword evidence="2" id="KW-1133">Transmembrane helix</keyword>
<dbReference type="OrthoDB" id="10285839at2759"/>
<reference evidence="3 4" key="1">
    <citation type="journal article" date="2014" name="Mol. Plant">
        <title>Chromosome Scale Genome Assembly and Transcriptome Profiling of Nannochloropsis gaditana in Nitrogen Depletion.</title>
        <authorList>
            <person name="Corteggiani Carpinelli E."/>
            <person name="Telatin A."/>
            <person name="Vitulo N."/>
            <person name="Forcato C."/>
            <person name="D'Angelo M."/>
            <person name="Schiavon R."/>
            <person name="Vezzi A."/>
            <person name="Giacometti G.M."/>
            <person name="Morosinotto T."/>
            <person name="Valle G."/>
        </authorList>
    </citation>
    <scope>NUCLEOTIDE SEQUENCE [LARGE SCALE GENOMIC DNA]</scope>
    <source>
        <strain evidence="3 4">B-31</strain>
    </source>
</reference>
<feature type="compositionally biased region" description="Basic and acidic residues" evidence="1">
    <location>
        <begin position="86"/>
        <end position="106"/>
    </location>
</feature>
<feature type="transmembrane region" description="Helical" evidence="2">
    <location>
        <begin position="44"/>
        <end position="66"/>
    </location>
</feature>
<feature type="region of interest" description="Disordered" evidence="1">
    <location>
        <begin position="86"/>
        <end position="145"/>
    </location>
</feature>
<proteinExistence type="predicted"/>
<keyword evidence="2" id="KW-0472">Membrane</keyword>
<organism evidence="3 4">
    <name type="scientific">Nannochloropsis gaditana</name>
    <dbReference type="NCBI Taxonomy" id="72520"/>
    <lineage>
        <taxon>Eukaryota</taxon>
        <taxon>Sar</taxon>
        <taxon>Stramenopiles</taxon>
        <taxon>Ochrophyta</taxon>
        <taxon>Eustigmatophyceae</taxon>
        <taxon>Eustigmatales</taxon>
        <taxon>Monodopsidaceae</taxon>
        <taxon>Nannochloropsis</taxon>
    </lineage>
</organism>
<sequence length="578" mass="64925">MYATDCPQRGYYDPEAGLRSFGHRAFECDEDDKHRKRRNQTLPVALKWAMIVCFAWGLFVVVVGMASRTSGANVSFFSARARLSESERGLKDKEDSPDFYHEREQENMSQSVQADDRSESPMGGEEFGVGEGAAPQTETESSWEGRMATGRAHLLKGVALALQELIATRGQSPLSALRHDPGPTSPDFSEALSHIEQSANVLAHSNSGELEIIERDYVNATTVLALLRLHEGNFDEVFRLVGVLQSQVDLDPEEKSLLALLQGYVQEAQGTDKAGMFFALAREYDPKGCHESLLDTSYQPPHYKLSAGIPAERPAYWPALADLFVFRELYTRQHALSPAASWPGTVWSEAAQSDKDRHGANIGWGLHSAGVARAADLFAAQDFVILREFLHPFELAVLERHYQARAQGGDVEYDQHLGRATSYQDRVGNFLNHRLTGLLNTIGKRPLKHAYSFLCHYERRNGVVPQLKPHTDREDNEVTVSAQIYSDQAHSQWPIYVDTTETLPEHSSWRPKPSEGSAIQCDIKNGDALVFLGRRHTHYREAMPDELSTVSSLLLHFVDRHFDFFDYKIARQRQDPSI</sequence>
<dbReference type="Proteomes" id="UP000019335">
    <property type="component" value="Chromosome 13"/>
</dbReference>
<evidence type="ECO:0000313" key="4">
    <source>
        <dbReference type="Proteomes" id="UP000019335"/>
    </source>
</evidence>
<dbReference type="AlphaFoldDB" id="W7TVE5"/>